<dbReference type="Proteomes" id="UP000034665">
    <property type="component" value="Unassembled WGS sequence"/>
</dbReference>
<comment type="subcellular location">
    <subcellularLocation>
        <location evidence="1">Membrane</location>
        <topology evidence="1">Multi-pass membrane protein</topology>
    </subcellularLocation>
</comment>
<feature type="transmembrane region" description="Helical" evidence="5">
    <location>
        <begin position="400"/>
        <end position="433"/>
    </location>
</feature>
<dbReference type="EMBL" id="LBWR01000001">
    <property type="protein sequence ID" value="KKR12591.1"/>
    <property type="molecule type" value="Genomic_DNA"/>
</dbReference>
<dbReference type="GO" id="GO:0016020">
    <property type="term" value="C:membrane"/>
    <property type="evidence" value="ECO:0007669"/>
    <property type="project" value="UniProtKB-SubCell"/>
</dbReference>
<evidence type="ECO:0000256" key="1">
    <source>
        <dbReference type="ARBA" id="ARBA00004141"/>
    </source>
</evidence>
<keyword evidence="2 5" id="KW-0812">Transmembrane</keyword>
<keyword evidence="3 5" id="KW-1133">Transmembrane helix</keyword>
<feature type="domain" description="O-antigen ligase-related" evidence="6">
    <location>
        <begin position="213"/>
        <end position="377"/>
    </location>
</feature>
<dbReference type="InterPro" id="IPR007016">
    <property type="entry name" value="O-antigen_ligase-rel_domated"/>
</dbReference>
<dbReference type="PANTHER" id="PTHR37422:SF13">
    <property type="entry name" value="LIPOPOLYSACCHARIDE BIOSYNTHESIS PROTEIN PA4999-RELATED"/>
    <property type="match status" value="1"/>
</dbReference>
<evidence type="ECO:0000256" key="2">
    <source>
        <dbReference type="ARBA" id="ARBA00022692"/>
    </source>
</evidence>
<dbReference type="PANTHER" id="PTHR37422">
    <property type="entry name" value="TEICHURONIC ACID BIOSYNTHESIS PROTEIN TUAE"/>
    <property type="match status" value="1"/>
</dbReference>
<dbReference type="SUPFAM" id="SSF48452">
    <property type="entry name" value="TPR-like"/>
    <property type="match status" value="1"/>
</dbReference>
<feature type="transmembrane region" description="Helical" evidence="5">
    <location>
        <begin position="464"/>
        <end position="487"/>
    </location>
</feature>
<feature type="transmembrane region" description="Helical" evidence="5">
    <location>
        <begin position="366"/>
        <end position="388"/>
    </location>
</feature>
<dbReference type="Pfam" id="PF04932">
    <property type="entry name" value="Wzy_C"/>
    <property type="match status" value="1"/>
</dbReference>
<dbReference type="Gene3D" id="1.25.40.10">
    <property type="entry name" value="Tetratricopeptide repeat domain"/>
    <property type="match status" value="1"/>
</dbReference>
<dbReference type="InterPro" id="IPR051533">
    <property type="entry name" value="WaaL-like"/>
</dbReference>
<feature type="transmembrane region" description="Helical" evidence="5">
    <location>
        <begin position="7"/>
        <end position="27"/>
    </location>
</feature>
<reference evidence="7 8" key="1">
    <citation type="journal article" date="2015" name="Nature">
        <title>rRNA introns, odd ribosomes, and small enigmatic genomes across a large radiation of phyla.</title>
        <authorList>
            <person name="Brown C.T."/>
            <person name="Hug L.A."/>
            <person name="Thomas B.C."/>
            <person name="Sharon I."/>
            <person name="Castelle C.J."/>
            <person name="Singh A."/>
            <person name="Wilkins M.J."/>
            <person name="Williams K.H."/>
            <person name="Banfield J.F."/>
        </authorList>
    </citation>
    <scope>NUCLEOTIDE SEQUENCE [LARGE SCALE GENOMIC DNA]</scope>
</reference>
<keyword evidence="4 5" id="KW-0472">Membrane</keyword>
<feature type="transmembrane region" description="Helical" evidence="5">
    <location>
        <begin position="72"/>
        <end position="94"/>
    </location>
</feature>
<sequence length="736" mass="83248">MAFFIKLALWALAFVPLVINSSVFFPFIFGKTLLIRIIISLVSVLFTVHLIADEGFRKEIYGKAKRIVKSPVFITTSAFMAIFAISTLFAVNPFRAFFGDVERGEGLLGFLYFYAFFIYSLFLFEKKDWVMFFKLNLITGFFLVTKQLFELCPTSEAGVTVCNWGARPGAFTGNPAFLGGYFLFVIFAALIAFYYSKKEPIWRAFSALMIPVATVGLLMTQTRSAMLGLVIGLIALVVYGVFHGKEVFAYKRISLRTASLYFLAAMILVGGVFLATKSNPVWKNVPGFNRVAGFTLQDFTVQTRLISLGVSANAIDPAQNGVQKFLLGWGPENFSIAYNQYYNPEYYHLEHTWFDRAHDKLMDVTVMNGVLGLLAYLGIWIAAVWLVFRKKGFSFDMMAILFFAVAFFINLLFLFDQISTILPFFAFVGFAVFVSRLEDKEATIAHGVQKTKAHKADEIASVDYSAYAIAGGSTLLFLWGFVFWTLVPMSQMNSYLGAISEQNLGAIVQNPDAIFEPYTFVQQDIRLHLLNASVSYYGNAQMKPLFDLALSKMEELVEKEPSNPRYLLILGNAYERIGKTDGNMEYIKKAEDVYQKAFTLAPMRQDVVYVLALNYAYQRRSEEGIALLRKSLETDTLSPETHYYLAMLLLGDGQGYEEALKEMEIAMQSPVFSTTKNTMARDFYRTLLRQTYQARDKEAFIIAAKRLGSLDEEQGADIQKMVEYVEKGVWPQVNFQ</sequence>
<organism evidence="7 8">
    <name type="scientific">Candidatus Wolfebacteria bacterium GW2011_GWC2_39_22</name>
    <dbReference type="NCBI Taxonomy" id="1619013"/>
    <lineage>
        <taxon>Bacteria</taxon>
        <taxon>Candidatus Wolfeibacteriota</taxon>
    </lineage>
</organism>
<dbReference type="STRING" id="1619013.UT41_C0001G0135"/>
<evidence type="ECO:0000256" key="3">
    <source>
        <dbReference type="ARBA" id="ARBA00022989"/>
    </source>
</evidence>
<protein>
    <recommendedName>
        <fullName evidence="6">O-antigen ligase-related domain-containing protein</fullName>
    </recommendedName>
</protein>
<evidence type="ECO:0000256" key="5">
    <source>
        <dbReference type="SAM" id="Phobius"/>
    </source>
</evidence>
<evidence type="ECO:0000256" key="4">
    <source>
        <dbReference type="ARBA" id="ARBA00023136"/>
    </source>
</evidence>
<evidence type="ECO:0000313" key="7">
    <source>
        <dbReference type="EMBL" id="KKR12591.1"/>
    </source>
</evidence>
<gene>
    <name evidence="7" type="ORF">UT41_C0001G0135</name>
</gene>
<dbReference type="AlphaFoldDB" id="A0A0G0NIG6"/>
<feature type="transmembrane region" description="Helical" evidence="5">
    <location>
        <begin position="225"/>
        <end position="242"/>
    </location>
</feature>
<evidence type="ECO:0000259" key="6">
    <source>
        <dbReference type="Pfam" id="PF04932"/>
    </source>
</evidence>
<feature type="transmembrane region" description="Helical" evidence="5">
    <location>
        <begin position="106"/>
        <end position="124"/>
    </location>
</feature>
<evidence type="ECO:0000313" key="8">
    <source>
        <dbReference type="Proteomes" id="UP000034665"/>
    </source>
</evidence>
<feature type="transmembrane region" description="Helical" evidence="5">
    <location>
        <begin position="33"/>
        <end position="52"/>
    </location>
</feature>
<comment type="caution">
    <text evidence="7">The sequence shown here is derived from an EMBL/GenBank/DDBJ whole genome shotgun (WGS) entry which is preliminary data.</text>
</comment>
<feature type="transmembrane region" description="Helical" evidence="5">
    <location>
        <begin position="201"/>
        <end position="219"/>
    </location>
</feature>
<dbReference type="InterPro" id="IPR011990">
    <property type="entry name" value="TPR-like_helical_dom_sf"/>
</dbReference>
<feature type="transmembrane region" description="Helical" evidence="5">
    <location>
        <begin position="176"/>
        <end position="194"/>
    </location>
</feature>
<feature type="transmembrane region" description="Helical" evidence="5">
    <location>
        <begin position="254"/>
        <end position="275"/>
    </location>
</feature>
<proteinExistence type="predicted"/>
<name>A0A0G0NIG6_9BACT</name>
<accession>A0A0G0NIG6</accession>